<proteinExistence type="predicted"/>
<gene>
    <name evidence="3" type="ORF">JOD17_001893</name>
</gene>
<dbReference type="Pfam" id="PF01970">
    <property type="entry name" value="TctA"/>
    <property type="match status" value="1"/>
</dbReference>
<protein>
    <submittedName>
        <fullName evidence="3">Tricarboxylic transport membrane protein</fullName>
    </submittedName>
</protein>
<feature type="transmembrane region" description="Helical" evidence="1">
    <location>
        <begin position="259"/>
        <end position="279"/>
    </location>
</feature>
<feature type="transmembrane region" description="Helical" evidence="1">
    <location>
        <begin position="169"/>
        <end position="190"/>
    </location>
</feature>
<feature type="transmembrane region" description="Helical" evidence="1">
    <location>
        <begin position="413"/>
        <end position="442"/>
    </location>
</feature>
<feature type="transmembrane region" description="Helical" evidence="1">
    <location>
        <begin position="327"/>
        <end position="348"/>
    </location>
</feature>
<name>A0ABS2PBK4_9BACL</name>
<evidence type="ECO:0000256" key="1">
    <source>
        <dbReference type="SAM" id="Phobius"/>
    </source>
</evidence>
<evidence type="ECO:0000313" key="3">
    <source>
        <dbReference type="EMBL" id="MBM7632799.1"/>
    </source>
</evidence>
<feature type="transmembrane region" description="Helical" evidence="1">
    <location>
        <begin position="146"/>
        <end position="163"/>
    </location>
</feature>
<feature type="transmembrane region" description="Helical" evidence="1">
    <location>
        <begin position="390"/>
        <end position="407"/>
    </location>
</feature>
<dbReference type="RefSeq" id="WP_204697215.1">
    <property type="nucleotide sequence ID" value="NZ_JAFBEC010000005.1"/>
</dbReference>
<feature type="transmembrane region" description="Helical" evidence="1">
    <location>
        <begin position="202"/>
        <end position="223"/>
    </location>
</feature>
<feature type="transmembrane region" description="Helical" evidence="1">
    <location>
        <begin position="354"/>
        <end position="381"/>
    </location>
</feature>
<organism evidence="3 4">
    <name type="scientific">Geomicrobium sediminis</name>
    <dbReference type="NCBI Taxonomy" id="1347788"/>
    <lineage>
        <taxon>Bacteria</taxon>
        <taxon>Bacillati</taxon>
        <taxon>Bacillota</taxon>
        <taxon>Bacilli</taxon>
        <taxon>Bacillales</taxon>
        <taxon>Geomicrobium</taxon>
    </lineage>
</organism>
<feature type="domain" description="DUF112" evidence="2">
    <location>
        <begin position="19"/>
        <end position="438"/>
    </location>
</feature>
<keyword evidence="1" id="KW-0812">Transmembrane</keyword>
<dbReference type="PANTHER" id="PTHR35342:SF5">
    <property type="entry name" value="TRICARBOXYLIC TRANSPORT PROTEIN"/>
    <property type="match status" value="1"/>
</dbReference>
<keyword evidence="4" id="KW-1185">Reference proteome</keyword>
<sequence length="503" mass="53539">MDLSFVLDGLWTALQPINLLWLIIGAILGTIVGILPGLGPATGVAVLIPLTFGMEPVSALILMAAIYYGALFGGSRSSILINTPGDGSSIAATFDGYPMTKNGQAGQAMSIAAMASLIGGVMAIFGFIFLAIPLANFALNFGPAEYLFLFFFALSAVVALSIGNMVKGFITMFLGLGISTIGIDLQSGVHRHTFDIPHFTEGISFVVIIIGIYAIGEVLYNMFANKQPKDVDGSKIGQKWFTKEQWRRSIAPILRSGPIGFFLGVLPGSGGTISSLLAYSTEKQISKNKKQFGKGAVEGLVAPESANSSAAVGSLIPMLTMAIPGSATTAVMLGALVMIGITPGPLLFENSPDLVWTLINSMFIGNIILVIINIAMVGVLVKILKTPPKVLYPIVLILSFIGAYTLGYSTIDFYILIIAGVIGLFMRLLDYPIVPLILALIVGGEMEQNLRRALVIYDQPVDMLFASPITIVLALLTLLSFSYPLIIKLVKRASKNKDHTVDL</sequence>
<keyword evidence="1" id="KW-0472">Membrane</keyword>
<accession>A0ABS2PBK4</accession>
<dbReference type="PANTHER" id="PTHR35342">
    <property type="entry name" value="TRICARBOXYLIC TRANSPORT PROTEIN"/>
    <property type="match status" value="1"/>
</dbReference>
<evidence type="ECO:0000313" key="4">
    <source>
        <dbReference type="Proteomes" id="UP000741863"/>
    </source>
</evidence>
<evidence type="ECO:0000259" key="2">
    <source>
        <dbReference type="Pfam" id="PF01970"/>
    </source>
</evidence>
<feature type="transmembrane region" description="Helical" evidence="1">
    <location>
        <begin position="108"/>
        <end position="134"/>
    </location>
</feature>
<feature type="transmembrane region" description="Helical" evidence="1">
    <location>
        <begin position="45"/>
        <end position="68"/>
    </location>
</feature>
<dbReference type="InterPro" id="IPR002823">
    <property type="entry name" value="DUF112_TM"/>
</dbReference>
<reference evidence="3 4" key="1">
    <citation type="submission" date="2021-01" db="EMBL/GenBank/DDBJ databases">
        <title>Genomic Encyclopedia of Type Strains, Phase IV (KMG-IV): sequencing the most valuable type-strain genomes for metagenomic binning, comparative biology and taxonomic classification.</title>
        <authorList>
            <person name="Goeker M."/>
        </authorList>
    </citation>
    <scope>NUCLEOTIDE SEQUENCE [LARGE SCALE GENOMIC DNA]</scope>
    <source>
        <strain evidence="3 4">DSM 25540</strain>
    </source>
</reference>
<feature type="transmembrane region" description="Helical" evidence="1">
    <location>
        <begin position="463"/>
        <end position="486"/>
    </location>
</feature>
<keyword evidence="1" id="KW-1133">Transmembrane helix</keyword>
<dbReference type="Proteomes" id="UP000741863">
    <property type="component" value="Unassembled WGS sequence"/>
</dbReference>
<comment type="caution">
    <text evidence="3">The sequence shown here is derived from an EMBL/GenBank/DDBJ whole genome shotgun (WGS) entry which is preliminary data.</text>
</comment>
<dbReference type="EMBL" id="JAFBEC010000005">
    <property type="protein sequence ID" value="MBM7632799.1"/>
    <property type="molecule type" value="Genomic_DNA"/>
</dbReference>
<feature type="transmembrane region" description="Helical" evidence="1">
    <location>
        <begin position="20"/>
        <end position="38"/>
    </location>
</feature>